<dbReference type="Proteomes" id="UP001165083">
    <property type="component" value="Unassembled WGS sequence"/>
</dbReference>
<feature type="transmembrane region" description="Helical" evidence="6">
    <location>
        <begin position="44"/>
        <end position="64"/>
    </location>
</feature>
<keyword evidence="3 5" id="KW-0964">Secreted</keyword>
<comment type="similarity">
    <text evidence="2 5">Belongs to the RxLR effector family.</text>
</comment>
<organism evidence="7 8">
    <name type="scientific">Phytophthora lilii</name>
    <dbReference type="NCBI Taxonomy" id="2077276"/>
    <lineage>
        <taxon>Eukaryota</taxon>
        <taxon>Sar</taxon>
        <taxon>Stramenopiles</taxon>
        <taxon>Oomycota</taxon>
        <taxon>Peronosporomycetes</taxon>
        <taxon>Peronosporales</taxon>
        <taxon>Peronosporaceae</taxon>
        <taxon>Phytophthora</taxon>
    </lineage>
</organism>
<reference evidence="7" key="1">
    <citation type="submission" date="2023-04" db="EMBL/GenBank/DDBJ databases">
        <title>Phytophthora lilii NBRC 32176.</title>
        <authorList>
            <person name="Ichikawa N."/>
            <person name="Sato H."/>
            <person name="Tonouchi N."/>
        </authorList>
    </citation>
    <scope>NUCLEOTIDE SEQUENCE</scope>
    <source>
        <strain evidence="7">NBRC 32176</strain>
    </source>
</reference>
<dbReference type="InterPro" id="IPR031825">
    <property type="entry name" value="RXLR"/>
</dbReference>
<keyword evidence="6" id="KW-1133">Transmembrane helix</keyword>
<sequence>MCRSTICGSPNQSARVEPTTVFFIVSHFTIHFPRHKPPNNSRPMRLNGVLVATILVLVASVNFARAASDATVVKLPKVMNSADAHEVMGNNRRLLRTHKPANTEKGEEERGFADVVIEAMTKQKVDKVLAELMKSKSTAALKKVDDIKVLKQLDDMVQPTILNPIFKHIDEILGITPNEMARQLNTRRDLTIDEQNVLLYMYTTYCCHAGPEHAPRAFKGSSSSWSKVGDGKVIINFTSSDTEDVTVNIMSGGDKVDEVDVAAGGTATWVSNTKVLGGKTLYLDRWRPGFLSLPGTGGGSLVLWVPRASQGGHLELNATLNVS</sequence>
<dbReference type="AlphaFoldDB" id="A0A9W6WHX0"/>
<evidence type="ECO:0000256" key="2">
    <source>
        <dbReference type="ARBA" id="ARBA00010400"/>
    </source>
</evidence>
<dbReference type="Pfam" id="PF16810">
    <property type="entry name" value="RXLR"/>
    <property type="match status" value="1"/>
</dbReference>
<proteinExistence type="inferred from homology"/>
<keyword evidence="8" id="KW-1185">Reference proteome</keyword>
<comment type="domain">
    <text evidence="5">The RxLR-dEER motif acts to carry the protein into the host cell cytoplasm through binding to cell surface phosphatidylinositol-3-phosphate.</text>
</comment>
<keyword evidence="6" id="KW-0472">Membrane</keyword>
<comment type="subcellular location">
    <subcellularLocation>
        <location evidence="1 5">Secreted</location>
    </subcellularLocation>
</comment>
<comment type="caution">
    <text evidence="7">The sequence shown here is derived from an EMBL/GenBank/DDBJ whole genome shotgun (WGS) entry which is preliminary data.</text>
</comment>
<evidence type="ECO:0000313" key="7">
    <source>
        <dbReference type="EMBL" id="GMF13645.1"/>
    </source>
</evidence>
<accession>A0A9W6WHX0</accession>
<gene>
    <name evidence="7" type="ORF">Plil01_000409800</name>
</gene>
<evidence type="ECO:0000256" key="3">
    <source>
        <dbReference type="ARBA" id="ARBA00022525"/>
    </source>
</evidence>
<keyword evidence="6" id="KW-0812">Transmembrane</keyword>
<evidence type="ECO:0000256" key="5">
    <source>
        <dbReference type="RuleBase" id="RU367124"/>
    </source>
</evidence>
<evidence type="ECO:0000256" key="6">
    <source>
        <dbReference type="SAM" id="Phobius"/>
    </source>
</evidence>
<comment type="function">
    <text evidence="5">Effector that suppresses plant defense responses during pathogen infection.</text>
</comment>
<dbReference type="EMBL" id="BSXW01000166">
    <property type="protein sequence ID" value="GMF13645.1"/>
    <property type="molecule type" value="Genomic_DNA"/>
</dbReference>
<dbReference type="OrthoDB" id="123363at2759"/>
<evidence type="ECO:0000256" key="4">
    <source>
        <dbReference type="ARBA" id="ARBA00022729"/>
    </source>
</evidence>
<keyword evidence="4" id="KW-0732">Signal</keyword>
<protein>
    <recommendedName>
        <fullName evidence="5">RxLR effector protein</fullName>
    </recommendedName>
</protein>
<name>A0A9W6WHX0_9STRA</name>
<evidence type="ECO:0000256" key="1">
    <source>
        <dbReference type="ARBA" id="ARBA00004613"/>
    </source>
</evidence>
<evidence type="ECO:0000313" key="8">
    <source>
        <dbReference type="Proteomes" id="UP001165083"/>
    </source>
</evidence>
<dbReference type="GO" id="GO:0005576">
    <property type="term" value="C:extracellular region"/>
    <property type="evidence" value="ECO:0007669"/>
    <property type="project" value="UniProtKB-SubCell"/>
</dbReference>